<organism evidence="1 2">
    <name type="scientific">Novipirellula galeiformis</name>
    <dbReference type="NCBI Taxonomy" id="2528004"/>
    <lineage>
        <taxon>Bacteria</taxon>
        <taxon>Pseudomonadati</taxon>
        <taxon>Planctomycetota</taxon>
        <taxon>Planctomycetia</taxon>
        <taxon>Pirellulales</taxon>
        <taxon>Pirellulaceae</taxon>
        <taxon>Novipirellula</taxon>
    </lineage>
</organism>
<dbReference type="AlphaFoldDB" id="A0A5C6CU54"/>
<protein>
    <recommendedName>
        <fullName evidence="3">Methane oxygenase PmoA</fullName>
    </recommendedName>
</protein>
<dbReference type="OrthoDB" id="242375at2"/>
<comment type="caution">
    <text evidence="1">The sequence shown here is derived from an EMBL/GenBank/DDBJ whole genome shotgun (WGS) entry which is preliminary data.</text>
</comment>
<dbReference type="InterPro" id="IPR029475">
    <property type="entry name" value="DUF6807"/>
</dbReference>
<dbReference type="Pfam" id="PF14100">
    <property type="entry name" value="DUF6807"/>
    <property type="match status" value="1"/>
</dbReference>
<dbReference type="EMBL" id="SJPT01000001">
    <property type="protein sequence ID" value="TWU26279.1"/>
    <property type="molecule type" value="Genomic_DNA"/>
</dbReference>
<evidence type="ECO:0008006" key="3">
    <source>
        <dbReference type="Google" id="ProtNLM"/>
    </source>
</evidence>
<accession>A0A5C6CU54</accession>
<sequence length="420" mass="46887">MKTRTPRFQSTRWATVLLLGLVCVPIGAAVESIAAEPITLELSTGDFACENTIVEMALPPAMAEHDHFTLTQIDSGKRVPVQLDRHGDQAKLVWIVRDKLQAGSVRQYSLAPATASPDRDRVTVTDDGKRVTVSAGKKTVFSYNHATVPSPDPKQPYYARSGYIHPLYNPSGHIVTDDFNPDHAHQHGIMMAWRKMTFEGRETNGWDQKAGLGKIEHAEIEAYGGGPVFGFFKVRLRHIDLTAADEPATVLNETWYVRTYALNDAFQFDITSTQSCASQEPVSIDTIHYGGMTIRGNAQWHKLGNFDCLTSEGKTKQDGNQSRPHWVDMFGQLAGQTTGTLIMDHKSNFRFPQPVRLHPTMPYFCFTPASLGAFTIQPETPYVSRYRFYVHDGSLAASIADRLWNQYSNPPQVQITQSIN</sequence>
<dbReference type="RefSeq" id="WP_146592665.1">
    <property type="nucleotide sequence ID" value="NZ_SJPT01000001.1"/>
</dbReference>
<evidence type="ECO:0000313" key="1">
    <source>
        <dbReference type="EMBL" id="TWU26279.1"/>
    </source>
</evidence>
<keyword evidence="2" id="KW-1185">Reference proteome</keyword>
<evidence type="ECO:0000313" key="2">
    <source>
        <dbReference type="Proteomes" id="UP000316304"/>
    </source>
</evidence>
<reference evidence="1 2" key="1">
    <citation type="submission" date="2019-02" db="EMBL/GenBank/DDBJ databases">
        <title>Deep-cultivation of Planctomycetes and their phenomic and genomic characterization uncovers novel biology.</title>
        <authorList>
            <person name="Wiegand S."/>
            <person name="Jogler M."/>
            <person name="Boedeker C."/>
            <person name="Pinto D."/>
            <person name="Vollmers J."/>
            <person name="Rivas-Marin E."/>
            <person name="Kohn T."/>
            <person name="Peeters S.H."/>
            <person name="Heuer A."/>
            <person name="Rast P."/>
            <person name="Oberbeckmann S."/>
            <person name="Bunk B."/>
            <person name="Jeske O."/>
            <person name="Meyerdierks A."/>
            <person name="Storesund J.E."/>
            <person name="Kallscheuer N."/>
            <person name="Luecker S."/>
            <person name="Lage O.M."/>
            <person name="Pohl T."/>
            <person name="Merkel B.J."/>
            <person name="Hornburger P."/>
            <person name="Mueller R.-W."/>
            <person name="Bruemmer F."/>
            <person name="Labrenz M."/>
            <person name="Spormann A.M."/>
            <person name="Op Den Camp H."/>
            <person name="Overmann J."/>
            <person name="Amann R."/>
            <person name="Jetten M.S.M."/>
            <person name="Mascher T."/>
            <person name="Medema M.H."/>
            <person name="Devos D.P."/>
            <person name="Kaster A.-K."/>
            <person name="Ovreas L."/>
            <person name="Rohde M."/>
            <person name="Galperin M.Y."/>
            <person name="Jogler C."/>
        </authorList>
    </citation>
    <scope>NUCLEOTIDE SEQUENCE [LARGE SCALE GENOMIC DNA]</scope>
    <source>
        <strain evidence="1 2">Pla52o</strain>
    </source>
</reference>
<dbReference type="Proteomes" id="UP000316304">
    <property type="component" value="Unassembled WGS sequence"/>
</dbReference>
<gene>
    <name evidence="1" type="ORF">Pla52o_01320</name>
</gene>
<name>A0A5C6CU54_9BACT</name>
<proteinExistence type="predicted"/>